<feature type="transmembrane region" description="Helical" evidence="1">
    <location>
        <begin position="28"/>
        <end position="47"/>
    </location>
</feature>
<keyword evidence="3" id="KW-1185">Reference proteome</keyword>
<reference evidence="2 3" key="1">
    <citation type="journal article" date="2015" name="Genome Announc.">
        <title>Expanding the biotechnology potential of lactobacilli through comparative genomics of 213 strains and associated genera.</title>
        <authorList>
            <person name="Sun Z."/>
            <person name="Harris H.M."/>
            <person name="McCann A."/>
            <person name="Guo C."/>
            <person name="Argimon S."/>
            <person name="Zhang W."/>
            <person name="Yang X."/>
            <person name="Jeffery I.B."/>
            <person name="Cooney J.C."/>
            <person name="Kagawa T.F."/>
            <person name="Liu W."/>
            <person name="Song Y."/>
            <person name="Salvetti E."/>
            <person name="Wrobel A."/>
            <person name="Rasinkangas P."/>
            <person name="Parkhill J."/>
            <person name="Rea M.C."/>
            <person name="O'Sullivan O."/>
            <person name="Ritari J."/>
            <person name="Douillard F.P."/>
            <person name="Paul Ross R."/>
            <person name="Yang R."/>
            <person name="Briner A.E."/>
            <person name="Felis G.E."/>
            <person name="de Vos W.M."/>
            <person name="Barrangou R."/>
            <person name="Klaenhammer T.R."/>
            <person name="Caufield P.W."/>
            <person name="Cui Y."/>
            <person name="Zhang H."/>
            <person name="O'Toole P.W."/>
        </authorList>
    </citation>
    <scope>NUCLEOTIDE SEQUENCE [LARGE SCALE GENOMIC DNA]</scope>
    <source>
        <strain evidence="2 3">DSM 6035</strain>
    </source>
</reference>
<organism evidence="2 3">
    <name type="scientific">Limosilactobacillus panis DSM 6035</name>
    <dbReference type="NCBI Taxonomy" id="1423782"/>
    <lineage>
        <taxon>Bacteria</taxon>
        <taxon>Bacillati</taxon>
        <taxon>Bacillota</taxon>
        <taxon>Bacilli</taxon>
        <taxon>Lactobacillales</taxon>
        <taxon>Lactobacillaceae</taxon>
        <taxon>Limosilactobacillus</taxon>
    </lineage>
</organism>
<evidence type="ECO:0000313" key="3">
    <source>
        <dbReference type="Proteomes" id="UP000051412"/>
    </source>
</evidence>
<evidence type="ECO:0000313" key="2">
    <source>
        <dbReference type="EMBL" id="KRM27077.1"/>
    </source>
</evidence>
<dbReference type="AlphaFoldDB" id="A0A0R1XBH4"/>
<dbReference type="PATRIC" id="fig|1423782.4.peg.133"/>
<comment type="caution">
    <text evidence="2">The sequence shown here is derived from an EMBL/GenBank/DDBJ whole genome shotgun (WGS) entry which is preliminary data.</text>
</comment>
<dbReference type="EMBL" id="AZGM01000066">
    <property type="protein sequence ID" value="KRM27077.1"/>
    <property type="molecule type" value="Genomic_DNA"/>
</dbReference>
<accession>A0A0R1XBH4</accession>
<keyword evidence="1" id="KW-0812">Transmembrane</keyword>
<evidence type="ECO:0000256" key="1">
    <source>
        <dbReference type="SAM" id="Phobius"/>
    </source>
</evidence>
<dbReference type="STRING" id="1423782.FD32_GL000134"/>
<protein>
    <submittedName>
        <fullName evidence="2">Uncharacterized protein</fullName>
    </submittedName>
</protein>
<dbReference type="Proteomes" id="UP000051412">
    <property type="component" value="Unassembled WGS sequence"/>
</dbReference>
<keyword evidence="1" id="KW-0472">Membrane</keyword>
<sequence length="59" mass="6370">MMSIWFLGDAAAQSFNAQLVKLYSVPNAGMYFEIVGAFAVVGAPVLFSMRGLLSRLVNV</sequence>
<dbReference type="Gene3D" id="1.20.1250.20">
    <property type="entry name" value="MFS general substrate transporter like domains"/>
    <property type="match status" value="1"/>
</dbReference>
<dbReference type="InterPro" id="IPR036259">
    <property type="entry name" value="MFS_trans_sf"/>
</dbReference>
<keyword evidence="1" id="KW-1133">Transmembrane helix</keyword>
<proteinExistence type="predicted"/>
<name>A0A0R1XBH4_9LACO</name>
<gene>
    <name evidence="2" type="ORF">FD32_GL000134</name>
</gene>